<dbReference type="AlphaFoldDB" id="A0AAP8NL82"/>
<dbReference type="Proteomes" id="UP000235914">
    <property type="component" value="Unassembled WGS sequence"/>
</dbReference>
<sequence>MVHVKGISFFPETGKRLLFDYPGIVSIVGTRMRPFLFLCCSAVVSGLFAPQAGIAQQRPPIFGFANKNRIPEVNKSGSPVFDKLRNEAMKKKLPLVIYLTGSSWCSRCNIFTREYIKKTNFKNAAGKKFIFWLVDTKQVPGNSPGTFKFKMVPEEAAKIVGCVDSPRAPYVVLGPPAVFIIDPVSGELIKSLFTKSEVDKYGKPLAGIIEEAWNNHVNRKKLN</sequence>
<accession>A0AAP8NL82</accession>
<proteinExistence type="predicted"/>
<dbReference type="InterPro" id="IPR036249">
    <property type="entry name" value="Thioredoxin-like_sf"/>
</dbReference>
<protein>
    <recommendedName>
        <fullName evidence="3">Thioredoxin domain-containing protein</fullName>
    </recommendedName>
</protein>
<dbReference type="Pfam" id="PF13899">
    <property type="entry name" value="Thioredoxin_7"/>
    <property type="match status" value="1"/>
</dbReference>
<comment type="caution">
    <text evidence="1">The sequence shown here is derived from an EMBL/GenBank/DDBJ whole genome shotgun (WGS) entry which is preliminary data.</text>
</comment>
<evidence type="ECO:0000313" key="2">
    <source>
        <dbReference type="Proteomes" id="UP000235914"/>
    </source>
</evidence>
<dbReference type="SUPFAM" id="SSF52833">
    <property type="entry name" value="Thioredoxin-like"/>
    <property type="match status" value="1"/>
</dbReference>
<dbReference type="EMBL" id="PJKN01000006">
    <property type="protein sequence ID" value="PNC54069.1"/>
    <property type="molecule type" value="Genomic_DNA"/>
</dbReference>
<reference evidence="1 2" key="1">
    <citation type="journal article" date="2017" name="BMC Genomics">
        <title>Genome sequencing of 39 Akkermansia muciniphila isolates reveals its population structure, genomic and functional diverisity, and global distribution in mammalian gut microbiotas.</title>
        <authorList>
            <person name="Guo X."/>
            <person name="Li S."/>
            <person name="Zhang J."/>
            <person name="Wu F."/>
            <person name="Li X."/>
            <person name="Wu D."/>
            <person name="Zhang M."/>
            <person name="Ou Z."/>
            <person name="Jie Z."/>
            <person name="Yan Q."/>
            <person name="Li P."/>
            <person name="Yi J."/>
            <person name="Peng Y."/>
        </authorList>
    </citation>
    <scope>NUCLEOTIDE SEQUENCE [LARGE SCALE GENOMIC DNA]</scope>
    <source>
        <strain evidence="1 2">GP43</strain>
    </source>
</reference>
<evidence type="ECO:0008006" key="3">
    <source>
        <dbReference type="Google" id="ProtNLM"/>
    </source>
</evidence>
<dbReference type="Gene3D" id="3.40.30.10">
    <property type="entry name" value="Glutaredoxin"/>
    <property type="match status" value="1"/>
</dbReference>
<gene>
    <name evidence="1" type="ORF">CXU09_10765</name>
</gene>
<evidence type="ECO:0000313" key="1">
    <source>
        <dbReference type="EMBL" id="PNC54069.1"/>
    </source>
</evidence>
<organism evidence="1 2">
    <name type="scientific">Akkermansia muciniphila</name>
    <dbReference type="NCBI Taxonomy" id="239935"/>
    <lineage>
        <taxon>Bacteria</taxon>
        <taxon>Pseudomonadati</taxon>
        <taxon>Verrucomicrobiota</taxon>
        <taxon>Verrucomicrobiia</taxon>
        <taxon>Verrucomicrobiales</taxon>
        <taxon>Akkermansiaceae</taxon>
        <taxon>Akkermansia</taxon>
    </lineage>
</organism>
<name>A0AAP8NL82_9BACT</name>